<gene>
    <name evidence="1" type="ORF">A2U01_0007153</name>
</gene>
<comment type="caution">
    <text evidence="1">The sequence shown here is derived from an EMBL/GenBank/DDBJ whole genome shotgun (WGS) entry which is preliminary data.</text>
</comment>
<evidence type="ECO:0008006" key="3">
    <source>
        <dbReference type="Google" id="ProtNLM"/>
    </source>
</evidence>
<name>A0A392MGX4_9FABA</name>
<proteinExistence type="predicted"/>
<protein>
    <recommendedName>
        <fullName evidence="3">Receptor-like kinase</fullName>
    </recommendedName>
</protein>
<keyword evidence="2" id="KW-1185">Reference proteome</keyword>
<dbReference type="AlphaFoldDB" id="A0A392MGX4"/>
<dbReference type="PANTHER" id="PTHR36617:SF5">
    <property type="entry name" value="OS05G0421675 PROTEIN"/>
    <property type="match status" value="1"/>
</dbReference>
<dbReference type="Proteomes" id="UP000265520">
    <property type="component" value="Unassembled WGS sequence"/>
</dbReference>
<feature type="non-terminal residue" evidence="1">
    <location>
        <position position="210"/>
    </location>
</feature>
<accession>A0A392MGX4</accession>
<dbReference type="EMBL" id="LXQA010010091">
    <property type="protein sequence ID" value="MCH86299.1"/>
    <property type="molecule type" value="Genomic_DNA"/>
</dbReference>
<evidence type="ECO:0000313" key="1">
    <source>
        <dbReference type="EMBL" id="MCH86299.1"/>
    </source>
</evidence>
<reference evidence="1 2" key="1">
    <citation type="journal article" date="2018" name="Front. Plant Sci.">
        <title>Red Clover (Trifolium pratense) and Zigzag Clover (T. medium) - A Picture of Genomic Similarities and Differences.</title>
        <authorList>
            <person name="Dluhosova J."/>
            <person name="Istvanek J."/>
            <person name="Nedelnik J."/>
            <person name="Repkova J."/>
        </authorList>
    </citation>
    <scope>NUCLEOTIDE SEQUENCE [LARGE SCALE GENOMIC DNA]</scope>
    <source>
        <strain evidence="2">cv. 10/8</strain>
        <tissue evidence="1">Leaf</tissue>
    </source>
</reference>
<evidence type="ECO:0000313" key="2">
    <source>
        <dbReference type="Proteomes" id="UP000265520"/>
    </source>
</evidence>
<organism evidence="1 2">
    <name type="scientific">Trifolium medium</name>
    <dbReference type="NCBI Taxonomy" id="97028"/>
    <lineage>
        <taxon>Eukaryota</taxon>
        <taxon>Viridiplantae</taxon>
        <taxon>Streptophyta</taxon>
        <taxon>Embryophyta</taxon>
        <taxon>Tracheophyta</taxon>
        <taxon>Spermatophyta</taxon>
        <taxon>Magnoliopsida</taxon>
        <taxon>eudicotyledons</taxon>
        <taxon>Gunneridae</taxon>
        <taxon>Pentapetalae</taxon>
        <taxon>rosids</taxon>
        <taxon>fabids</taxon>
        <taxon>Fabales</taxon>
        <taxon>Fabaceae</taxon>
        <taxon>Papilionoideae</taxon>
        <taxon>50 kb inversion clade</taxon>
        <taxon>NPAAA clade</taxon>
        <taxon>Hologalegina</taxon>
        <taxon>IRL clade</taxon>
        <taxon>Trifolieae</taxon>
        <taxon>Trifolium</taxon>
    </lineage>
</organism>
<dbReference type="PANTHER" id="PTHR36617">
    <property type="entry name" value="PROTEIN, PUTATIVE-RELATED"/>
    <property type="match status" value="1"/>
</dbReference>
<sequence length="210" mass="24386">MLVDKAGLWYRVLVARYVEVAGRLAVGGRSGSSWREVAKIRDGESAEGGVPLSVKYRRLFDLSINKSSTVVIVRNLGWEEGGAAWLWRRQLWAWEEEMLGQCRSLLSDIVLQSNVADQWLWRHDLGGGYTVRGSYHLLTFRELQDGETITDLIWHKQEHFVQFIHSSGGLRARRSFLQLIWLCSIWVVWNEWNNRIFKAKESTVHQMLDK</sequence>